<organism evidence="2 3">
    <name type="scientific">Halopiger xanaduensis (strain DSM 18323 / JCM 14033 / SH-6)</name>
    <dbReference type="NCBI Taxonomy" id="797210"/>
    <lineage>
        <taxon>Archaea</taxon>
        <taxon>Methanobacteriati</taxon>
        <taxon>Methanobacteriota</taxon>
        <taxon>Stenosarchaea group</taxon>
        <taxon>Halobacteria</taxon>
        <taxon>Halobacteriales</taxon>
        <taxon>Natrialbaceae</taxon>
        <taxon>Halopiger</taxon>
    </lineage>
</organism>
<evidence type="ECO:0008006" key="4">
    <source>
        <dbReference type="Google" id="ProtNLM"/>
    </source>
</evidence>
<dbReference type="EMBL" id="CP002839">
    <property type="protein sequence ID" value="AEH38789.1"/>
    <property type="molecule type" value="Genomic_DNA"/>
</dbReference>
<proteinExistence type="predicted"/>
<dbReference type="STRING" id="797210.Halxa_4187"/>
<feature type="transmembrane region" description="Helical" evidence="1">
    <location>
        <begin position="326"/>
        <end position="347"/>
    </location>
</feature>
<sequence>MQVVEETSVRLIEVFVPDDKREEALDVLETENIDYVRTVENGEGTDGELVSFPVPPQAVEHVLSSLRDVGIDDDFVVVSSIETARTPRIDDLEDRYVNGQEEDDSIAREEIRSRALNMTPGRLTYYAMTVLSALVATAGLLLDSPAIVVGSMVIAPQVSAALTGTVGLVLDDRKMVVDGLFALVSGLVVAIAGAFAFAWLIRSGGFVPSTIDITAIVQVQNRISPGPLAIVVGICAGAAGAFGLATAIPVSLVGVMIAVALMPAAAAVGIGLAWGNASVALGAATLVAVNATSIPLAGLVVFWYLGYRPDSWTPGTIRGNVSGGRMSTLAVVLTCGLLVLAGAGFVLGTHVSFQSDVNDEVRTVLEEEPYEELTLADVQTDFHDGGLVADETSVTVVVQRPADAPYPALASDLEARLEAQTGQNVAVAVEFVDRSTAGDDRGGAS</sequence>
<dbReference type="Pfam" id="PF04087">
    <property type="entry name" value="DUF389"/>
    <property type="match status" value="1"/>
</dbReference>
<name>F8D523_HALXS</name>
<evidence type="ECO:0000256" key="1">
    <source>
        <dbReference type="SAM" id="Phobius"/>
    </source>
</evidence>
<evidence type="ECO:0000313" key="2">
    <source>
        <dbReference type="EMBL" id="AEH38789.1"/>
    </source>
</evidence>
<feature type="transmembrane region" description="Helical" evidence="1">
    <location>
        <begin position="123"/>
        <end position="141"/>
    </location>
</feature>
<evidence type="ECO:0000313" key="3">
    <source>
        <dbReference type="Proteomes" id="UP000006794"/>
    </source>
</evidence>
<feature type="transmembrane region" description="Helical" evidence="1">
    <location>
        <begin position="252"/>
        <end position="274"/>
    </location>
</feature>
<feature type="transmembrane region" description="Helical" evidence="1">
    <location>
        <begin position="180"/>
        <end position="201"/>
    </location>
</feature>
<gene>
    <name evidence="2" type="ordered locus">Halxa_4187</name>
</gene>
<keyword evidence="1" id="KW-0812">Transmembrane</keyword>
<reference evidence="2 3" key="1">
    <citation type="journal article" date="2012" name="Stand. Genomic Sci.">
        <title>Complete genome sequence of Halopiger xanaduensis type strain (SH-6(T)).</title>
        <authorList>
            <person name="Anderson I."/>
            <person name="Tindall B.J."/>
            <person name="Rohde M."/>
            <person name="Lucas S."/>
            <person name="Han J."/>
            <person name="Lapidus A."/>
            <person name="Cheng J.F."/>
            <person name="Goodwin L."/>
            <person name="Pitluck S."/>
            <person name="Peters L."/>
            <person name="Pati A."/>
            <person name="Mikhailova N."/>
            <person name="Pagani I."/>
            <person name="Teshima H."/>
            <person name="Han C."/>
            <person name="Tapia R."/>
            <person name="Land M."/>
            <person name="Woyke T."/>
            <person name="Klenk H.P."/>
            <person name="Kyrpides N."/>
            <person name="Ivanova N."/>
        </authorList>
    </citation>
    <scope>NUCLEOTIDE SEQUENCE [LARGE SCALE GENOMIC DNA]</scope>
    <source>
        <strain evidence="3">DSM 18323 / JCM 14033 / SH-6</strain>
    </source>
</reference>
<protein>
    <recommendedName>
        <fullName evidence="4">TIGR00341 family protein</fullName>
    </recommendedName>
</protein>
<keyword evidence="1" id="KW-1133">Transmembrane helix</keyword>
<feature type="transmembrane region" description="Helical" evidence="1">
    <location>
        <begin position="280"/>
        <end position="305"/>
    </location>
</feature>
<accession>F8D523</accession>
<dbReference type="KEGG" id="hxa:Halxa_4187"/>
<dbReference type="PANTHER" id="PTHR20992">
    <property type="entry name" value="AT15442P-RELATED"/>
    <property type="match status" value="1"/>
</dbReference>
<dbReference type="AlphaFoldDB" id="F8D523"/>
<keyword evidence="3" id="KW-1185">Reference proteome</keyword>
<dbReference type="Proteomes" id="UP000006794">
    <property type="component" value="Chromosome"/>
</dbReference>
<dbReference type="eggNOG" id="arCOG02264">
    <property type="taxonomic scope" value="Archaea"/>
</dbReference>
<keyword evidence="1" id="KW-0472">Membrane</keyword>
<dbReference type="HOGENOM" id="CLU_050976_1_1_2"/>
<dbReference type="PANTHER" id="PTHR20992:SF9">
    <property type="entry name" value="AT15442P-RELATED"/>
    <property type="match status" value="1"/>
</dbReference>
<feature type="transmembrane region" description="Helical" evidence="1">
    <location>
        <begin position="228"/>
        <end position="245"/>
    </location>
</feature>
<feature type="transmembrane region" description="Helical" evidence="1">
    <location>
        <begin position="147"/>
        <end position="168"/>
    </location>
</feature>
<dbReference type="InterPro" id="IPR005240">
    <property type="entry name" value="DUF389"/>
</dbReference>